<dbReference type="InterPro" id="IPR015943">
    <property type="entry name" value="WD40/YVTN_repeat-like_dom_sf"/>
</dbReference>
<dbReference type="GO" id="GO:0030127">
    <property type="term" value="C:COPII vesicle coat"/>
    <property type="evidence" value="ECO:0007669"/>
    <property type="project" value="TreeGrafter"/>
</dbReference>
<dbReference type="GO" id="GO:0007029">
    <property type="term" value="P:endoplasmic reticulum organization"/>
    <property type="evidence" value="ECO:0007669"/>
    <property type="project" value="TreeGrafter"/>
</dbReference>
<evidence type="ECO:0000256" key="1">
    <source>
        <dbReference type="ARBA" id="ARBA00004240"/>
    </source>
</evidence>
<dbReference type="InterPro" id="IPR001680">
    <property type="entry name" value="WD40_rpt"/>
</dbReference>
<keyword evidence="5" id="KW-0677">Repeat</keyword>
<evidence type="ECO:0000256" key="3">
    <source>
        <dbReference type="ARBA" id="ARBA00022448"/>
    </source>
</evidence>
<evidence type="ECO:0000256" key="9">
    <source>
        <dbReference type="PROSITE-ProRule" id="PRU00221"/>
    </source>
</evidence>
<dbReference type="EMBL" id="JARQWQ010000003">
    <property type="protein sequence ID" value="KAK2573081.1"/>
    <property type="molecule type" value="Genomic_DNA"/>
</dbReference>
<evidence type="ECO:0000313" key="12">
    <source>
        <dbReference type="Proteomes" id="UP001249851"/>
    </source>
</evidence>
<evidence type="ECO:0000256" key="5">
    <source>
        <dbReference type="ARBA" id="ARBA00022737"/>
    </source>
</evidence>
<feature type="compositionally biased region" description="Low complexity" evidence="10">
    <location>
        <begin position="667"/>
        <end position="733"/>
    </location>
</feature>
<feature type="compositionally biased region" description="Pro residues" evidence="10">
    <location>
        <begin position="928"/>
        <end position="944"/>
    </location>
</feature>
<keyword evidence="3" id="KW-0813">Transport</keyword>
<dbReference type="GO" id="GO:0090110">
    <property type="term" value="P:COPII-coated vesicle cargo loading"/>
    <property type="evidence" value="ECO:0007669"/>
    <property type="project" value="TreeGrafter"/>
</dbReference>
<name>A0AAD9R5D8_ACRCE</name>
<dbReference type="SUPFAM" id="SSF50978">
    <property type="entry name" value="WD40 repeat-like"/>
    <property type="match status" value="1"/>
</dbReference>
<dbReference type="InterPro" id="IPR040251">
    <property type="entry name" value="SEC31-like"/>
</dbReference>
<gene>
    <name evidence="11" type="ORF">P5673_002115</name>
</gene>
<evidence type="ECO:0000256" key="6">
    <source>
        <dbReference type="ARBA" id="ARBA00022824"/>
    </source>
</evidence>
<dbReference type="Gene3D" id="1.25.40.1030">
    <property type="match status" value="1"/>
</dbReference>
<dbReference type="PROSITE" id="PS50082">
    <property type="entry name" value="WD_REPEATS_2"/>
    <property type="match status" value="1"/>
</dbReference>
<evidence type="ECO:0000256" key="4">
    <source>
        <dbReference type="ARBA" id="ARBA00022574"/>
    </source>
</evidence>
<protein>
    <submittedName>
        <fullName evidence="11">Protein transport protein Sec31A</fullName>
    </submittedName>
</protein>
<feature type="compositionally biased region" description="Low complexity" evidence="10">
    <location>
        <begin position="300"/>
        <end position="321"/>
    </location>
</feature>
<reference evidence="11" key="1">
    <citation type="journal article" date="2023" name="G3 (Bethesda)">
        <title>Whole genome assembly and annotation of the endangered Caribbean coral Acropora cervicornis.</title>
        <authorList>
            <person name="Selwyn J.D."/>
            <person name="Vollmer S.V."/>
        </authorList>
    </citation>
    <scope>NUCLEOTIDE SEQUENCE</scope>
    <source>
        <strain evidence="11">K2</strain>
    </source>
</reference>
<keyword evidence="8" id="KW-0653">Protein transport</keyword>
<feature type="compositionally biased region" description="Polar residues" evidence="10">
    <location>
        <begin position="773"/>
        <end position="802"/>
    </location>
</feature>
<dbReference type="PANTHER" id="PTHR13923">
    <property type="entry name" value="SEC31-RELATED PROTEIN"/>
    <property type="match status" value="1"/>
</dbReference>
<dbReference type="PROSITE" id="PS50294">
    <property type="entry name" value="WD_REPEATS_REGION"/>
    <property type="match status" value="1"/>
</dbReference>
<dbReference type="PANTHER" id="PTHR13923:SF11">
    <property type="entry name" value="SECRETORY 31, ISOFORM D"/>
    <property type="match status" value="1"/>
</dbReference>
<dbReference type="InterPro" id="IPR019775">
    <property type="entry name" value="WD40_repeat_CS"/>
</dbReference>
<feature type="compositionally biased region" description="Polar residues" evidence="10">
    <location>
        <begin position="902"/>
        <end position="916"/>
    </location>
</feature>
<evidence type="ECO:0000256" key="10">
    <source>
        <dbReference type="SAM" id="MobiDB-lite"/>
    </source>
</evidence>
<sequence length="992" mass="107853">MKVKEVNRTANIAWSPAPHTNAALEIFTLNLSSGDTVMPLSGTLASEHRFHKLVWGSHGIDSSTSSSGLLIGGSDNGLISIYNAQKIISGDTDDSVVFESTKHTGPVQALDINPFKTSLLASGASDSEIFIWDLTNPSSPLTPGSKTLPPDNISCVAWNRQVQHILASASPCGRCVVWDLRKNEPIIKVSDQSAMIRCKAVEWHPDVATQMMWDLRFATSPMKVLEGHQRGILSIAWCPQDPDLLMSCAKITYELPTTSQWSFDVAWCPRNPAMICSSSFDGHVMSAFDADDPFSTQIRQAQQQQQQQQQQQNSAPTSSPLKKPPKWLRRPCGASFSFGGKLISFGQTKDSPIAQVNISQVTTEQELVNRSYELEGALASGSFIQYCNSKVENSTQELQRTLWSFLKINFEREPRRHFLTLLGYDPMELSKKVASSYTSSSSSRNEGGVDAEELVQKMQLLSAGEATNKLGQSVFSSVGEPVKQPSPFQIPTDDDTDGLISQALLTGNFEAAVDVCLYADRMADAFLLAIAGGPDLLARIQTRYFEKSKSHVARNWREALATLVTYAKAEEFTALCDLLGQRLEQEGDEHCANSMVCYICAGNVEKFVSCWTKNMPAEPSPLALQGSLGVLKDRLFNAQFPSHISAASARPPFPFQRIDVQAEPIAQTQTQTQTKSQNQPQQPPLQQQQSGYGVPSQQQLPQQHRQLAQQSQQYYQLQQQQPPSPVPNSSYQPSAPPTQTQFYNPAAYHAQVSQPPPLSQQSFNQTTPPPSQSPYYNTLSQRPPPIAQTQSSWSQPSPMTMYQPQTANAAPTQAPPTGQYGSQGQPPVQIFNPASTLNPGAPYSRPSPAGAPGVGPHPPPSVTPPPPGPPPTEPGAWKDIHIMRSKKPTPAFTPPAPITSPLFNGTADQQQKQQASAVGLPQGAPPGSGAPPMMPPGGGPPGAPPSYGDMPRQQPPQVYDDTPPPSPNHILPHAIHSLHKQVKQVKQALNTC</sequence>
<dbReference type="GO" id="GO:0015031">
    <property type="term" value="P:protein transport"/>
    <property type="evidence" value="ECO:0007669"/>
    <property type="project" value="UniProtKB-KW"/>
</dbReference>
<evidence type="ECO:0000256" key="8">
    <source>
        <dbReference type="ARBA" id="ARBA00022927"/>
    </source>
</evidence>
<keyword evidence="6" id="KW-0256">Endoplasmic reticulum</keyword>
<keyword evidence="7" id="KW-0931">ER-Golgi transport</keyword>
<dbReference type="GO" id="GO:0070971">
    <property type="term" value="C:endoplasmic reticulum exit site"/>
    <property type="evidence" value="ECO:0007669"/>
    <property type="project" value="TreeGrafter"/>
</dbReference>
<comment type="similarity">
    <text evidence="2">Belongs to the WD repeat SEC31 family.</text>
</comment>
<feature type="repeat" description="WD" evidence="9">
    <location>
        <begin position="100"/>
        <end position="142"/>
    </location>
</feature>
<organism evidence="11 12">
    <name type="scientific">Acropora cervicornis</name>
    <name type="common">Staghorn coral</name>
    <dbReference type="NCBI Taxonomy" id="6130"/>
    <lineage>
        <taxon>Eukaryota</taxon>
        <taxon>Metazoa</taxon>
        <taxon>Cnidaria</taxon>
        <taxon>Anthozoa</taxon>
        <taxon>Hexacorallia</taxon>
        <taxon>Scleractinia</taxon>
        <taxon>Astrocoeniina</taxon>
        <taxon>Acroporidae</taxon>
        <taxon>Acropora</taxon>
    </lineage>
</organism>
<feature type="compositionally biased region" description="Low complexity" evidence="10">
    <location>
        <begin position="803"/>
        <end position="819"/>
    </location>
</feature>
<dbReference type="AlphaFoldDB" id="A0AAD9R5D8"/>
<keyword evidence="12" id="KW-1185">Reference proteome</keyword>
<dbReference type="Proteomes" id="UP001249851">
    <property type="component" value="Unassembled WGS sequence"/>
</dbReference>
<comment type="subcellular location">
    <subcellularLocation>
        <location evidence="1">Endoplasmic reticulum</location>
    </subcellularLocation>
</comment>
<keyword evidence="4 9" id="KW-0853">WD repeat</keyword>
<evidence type="ECO:0000256" key="2">
    <source>
        <dbReference type="ARBA" id="ARBA00009358"/>
    </source>
</evidence>
<evidence type="ECO:0000256" key="7">
    <source>
        <dbReference type="ARBA" id="ARBA00022892"/>
    </source>
</evidence>
<dbReference type="Pfam" id="PF00400">
    <property type="entry name" value="WD40"/>
    <property type="match status" value="1"/>
</dbReference>
<reference evidence="11" key="2">
    <citation type="journal article" date="2023" name="Science">
        <title>Genomic signatures of disease resistance in endangered staghorn corals.</title>
        <authorList>
            <person name="Vollmer S.V."/>
            <person name="Selwyn J.D."/>
            <person name="Despard B.A."/>
            <person name="Roesel C.L."/>
        </authorList>
    </citation>
    <scope>NUCLEOTIDE SEQUENCE</scope>
    <source>
        <strain evidence="11">K2</strain>
    </source>
</reference>
<feature type="compositionally biased region" description="Polar residues" evidence="10">
    <location>
        <begin position="820"/>
        <end position="838"/>
    </location>
</feature>
<feature type="region of interest" description="Disordered" evidence="10">
    <location>
        <begin position="296"/>
        <end position="326"/>
    </location>
</feature>
<accession>A0AAD9R5D8</accession>
<comment type="caution">
    <text evidence="11">The sequence shown here is derived from an EMBL/GenBank/DDBJ whole genome shotgun (WGS) entry which is preliminary data.</text>
</comment>
<dbReference type="GO" id="GO:0005198">
    <property type="term" value="F:structural molecule activity"/>
    <property type="evidence" value="ECO:0007669"/>
    <property type="project" value="TreeGrafter"/>
</dbReference>
<feature type="compositionally biased region" description="Pro residues" evidence="10">
    <location>
        <begin position="855"/>
        <end position="873"/>
    </location>
</feature>
<proteinExistence type="inferred from homology"/>
<dbReference type="PROSITE" id="PS00678">
    <property type="entry name" value="WD_REPEATS_1"/>
    <property type="match status" value="1"/>
</dbReference>
<dbReference type="Gene3D" id="2.130.10.10">
    <property type="entry name" value="YVTN repeat-like/Quinoprotein amine dehydrogenase"/>
    <property type="match status" value="1"/>
</dbReference>
<dbReference type="SMART" id="SM00320">
    <property type="entry name" value="WD40"/>
    <property type="match status" value="4"/>
</dbReference>
<evidence type="ECO:0000313" key="11">
    <source>
        <dbReference type="EMBL" id="KAK2573081.1"/>
    </source>
</evidence>
<feature type="region of interest" description="Disordered" evidence="10">
    <location>
        <begin position="666"/>
        <end position="973"/>
    </location>
</feature>
<dbReference type="InterPro" id="IPR036322">
    <property type="entry name" value="WD40_repeat_dom_sf"/>
</dbReference>